<dbReference type="Proteomes" id="UP000476338">
    <property type="component" value="Unassembled WGS sequence"/>
</dbReference>
<reference evidence="2 3" key="2">
    <citation type="submission" date="2020-03" db="EMBL/GenBank/DDBJ databases">
        <title>Campylobacter portucalensis sp. nov., a new species of Campylobacter isolated from the reproductive tract of bulls.</title>
        <authorList>
            <person name="Silva M.F."/>
            <person name="Pereira G."/>
            <person name="Carneiro C."/>
            <person name="Hemphill A."/>
            <person name="Mateus L."/>
            <person name="Lopes-Da-Costa L."/>
            <person name="Silva E."/>
        </authorList>
    </citation>
    <scope>NUCLEOTIDE SEQUENCE [LARGE SCALE GENOMIC DNA]</scope>
    <source>
        <strain evidence="2 3">FMV-PI01</strain>
    </source>
</reference>
<comment type="caution">
    <text evidence="2">The sequence shown here is derived from an EMBL/GenBank/DDBJ whole genome shotgun (WGS) entry which is preliminary data.</text>
</comment>
<feature type="domain" description="Restriction endonuclease type II Pab1" evidence="1">
    <location>
        <begin position="114"/>
        <end position="232"/>
    </location>
</feature>
<dbReference type="AlphaFoldDB" id="A0A6L5WJB4"/>
<evidence type="ECO:0000313" key="3">
    <source>
        <dbReference type="Proteomes" id="UP000476338"/>
    </source>
</evidence>
<dbReference type="InterPro" id="IPR018576">
    <property type="entry name" value="Restrct_endonuc_II_Pab1"/>
</dbReference>
<dbReference type="GO" id="GO:0004519">
    <property type="term" value="F:endonuclease activity"/>
    <property type="evidence" value="ECO:0007669"/>
    <property type="project" value="UniProtKB-KW"/>
</dbReference>
<organism evidence="2 3">
    <name type="scientific">Campylobacter portucalensis</name>
    <dbReference type="NCBI Taxonomy" id="2608384"/>
    <lineage>
        <taxon>Bacteria</taxon>
        <taxon>Pseudomonadati</taxon>
        <taxon>Campylobacterota</taxon>
        <taxon>Epsilonproteobacteria</taxon>
        <taxon>Campylobacterales</taxon>
        <taxon>Campylobacteraceae</taxon>
        <taxon>Campylobacter</taxon>
    </lineage>
</organism>
<sequence>MPNLIYEFPLTKITGKIRIKERLAFNDYGVPIAPTKTIITPKHYIEWQIGYDRVIEKGENIHFIGANGKNKQIYELSEFLKFGLENSLISFEILENLKNEIGDNKIFIDEKESITRSHFVPETINNIEFLKSKVSYPLLISKFQNDDLLCEIIVREKQRAVGTIPMLYFCISLASIKDKNGNFSFIGRKINSKESGYLEINNNNILIFIKIFKIFGLLSKAHKYDCLEILNYIIQGNK</sequence>
<keyword evidence="3" id="KW-1185">Reference proteome</keyword>
<keyword evidence="2" id="KW-0540">Nuclease</keyword>
<evidence type="ECO:0000313" key="2">
    <source>
        <dbReference type="EMBL" id="MSN97036.1"/>
    </source>
</evidence>
<name>A0A6L5WJB4_9BACT</name>
<accession>A0A6L5WJB4</accession>
<dbReference type="RefSeq" id="WP_154571285.1">
    <property type="nucleotide sequence ID" value="NZ_VWSJ01000034.1"/>
</dbReference>
<evidence type="ECO:0000259" key="1">
    <source>
        <dbReference type="Pfam" id="PF09522"/>
    </source>
</evidence>
<keyword evidence="2" id="KW-0255">Endonuclease</keyword>
<dbReference type="Pfam" id="PF09522">
    <property type="entry name" value="RE_R_Pab1"/>
    <property type="match status" value="1"/>
</dbReference>
<reference evidence="2 3" key="1">
    <citation type="submission" date="2019-09" db="EMBL/GenBank/DDBJ databases">
        <authorList>
            <person name="Silva M."/>
            <person name="Pereira G."/>
            <person name="Lopes-Da-Costa L."/>
            <person name="Silva E."/>
        </authorList>
    </citation>
    <scope>NUCLEOTIDE SEQUENCE [LARGE SCALE GENOMIC DNA]</scope>
    <source>
        <strain evidence="2 3">FMV-PI01</strain>
    </source>
</reference>
<gene>
    <name evidence="2" type="ORF">F1B92_07670</name>
</gene>
<dbReference type="EMBL" id="VWSJ01000034">
    <property type="protein sequence ID" value="MSN97036.1"/>
    <property type="molecule type" value="Genomic_DNA"/>
</dbReference>
<keyword evidence="2" id="KW-0378">Hydrolase</keyword>
<proteinExistence type="predicted"/>
<protein>
    <submittedName>
        <fullName evidence="2">R.Pab1 family restriction endonuclease</fullName>
    </submittedName>
</protein>